<name>A0A9X2VZH8_9PSEU</name>
<evidence type="ECO:0000256" key="6">
    <source>
        <dbReference type="ARBA" id="ARBA00023125"/>
    </source>
</evidence>
<gene>
    <name evidence="13" type="ORF">NZH93_49105</name>
</gene>
<dbReference type="GO" id="GO:0043138">
    <property type="term" value="F:3'-5' DNA helicase activity"/>
    <property type="evidence" value="ECO:0007669"/>
    <property type="project" value="UniProtKB-EC"/>
</dbReference>
<dbReference type="PANTHER" id="PTHR11070">
    <property type="entry name" value="UVRD / RECB / PCRA DNA HELICASE FAMILY MEMBER"/>
    <property type="match status" value="1"/>
</dbReference>
<dbReference type="Pfam" id="PF00580">
    <property type="entry name" value="UvrD-helicase"/>
    <property type="match status" value="1"/>
</dbReference>
<dbReference type="SUPFAM" id="SSF52540">
    <property type="entry name" value="P-loop containing nucleoside triphosphate hydrolases"/>
    <property type="match status" value="1"/>
</dbReference>
<dbReference type="RefSeq" id="WP_259630284.1">
    <property type="nucleotide sequence ID" value="NZ_JANYMP010000057.1"/>
</dbReference>
<dbReference type="PROSITE" id="PS51198">
    <property type="entry name" value="UVRD_HELICASE_ATP_BIND"/>
    <property type="match status" value="1"/>
</dbReference>
<evidence type="ECO:0000256" key="7">
    <source>
        <dbReference type="ARBA" id="ARBA00023235"/>
    </source>
</evidence>
<feature type="binding site" evidence="11">
    <location>
        <begin position="26"/>
        <end position="33"/>
    </location>
    <ligand>
        <name>ATP</name>
        <dbReference type="ChEBI" id="CHEBI:30616"/>
    </ligand>
</feature>
<keyword evidence="6" id="KW-0238">DNA-binding</keyword>
<feature type="domain" description="UvrD-like helicase ATP-binding" evidence="12">
    <location>
        <begin position="5"/>
        <end position="283"/>
    </location>
</feature>
<dbReference type="InterPro" id="IPR027417">
    <property type="entry name" value="P-loop_NTPase"/>
</dbReference>
<dbReference type="EC" id="5.6.2.4" evidence="9"/>
<dbReference type="InterPro" id="IPR000212">
    <property type="entry name" value="DNA_helicase_UvrD/REP"/>
</dbReference>
<protein>
    <recommendedName>
        <fullName evidence="9">DNA 3'-5' helicase</fullName>
        <ecNumber evidence="9">5.6.2.4</ecNumber>
    </recommendedName>
</protein>
<keyword evidence="7" id="KW-0413">Isomerase</keyword>
<evidence type="ECO:0000256" key="11">
    <source>
        <dbReference type="PROSITE-ProRule" id="PRU00560"/>
    </source>
</evidence>
<reference evidence="13" key="1">
    <citation type="submission" date="2022-08" db="EMBL/GenBank/DDBJ databases">
        <authorList>
            <person name="Tistechok S."/>
            <person name="Samborskyy M."/>
            <person name="Roman I."/>
        </authorList>
    </citation>
    <scope>NUCLEOTIDE SEQUENCE</scope>
    <source>
        <strain evidence="13">DSM 103496</strain>
    </source>
</reference>
<evidence type="ECO:0000259" key="12">
    <source>
        <dbReference type="PROSITE" id="PS51198"/>
    </source>
</evidence>
<keyword evidence="4 11" id="KW-0347">Helicase</keyword>
<dbReference type="GO" id="GO:0000725">
    <property type="term" value="P:recombinational repair"/>
    <property type="evidence" value="ECO:0007669"/>
    <property type="project" value="TreeGrafter"/>
</dbReference>
<sequence>MSLAIQHAQAEQQHAIDADAPLFVQACPGAGKTHVIVSRHLQRPSGALRGGRALVSFTRTARDQMKARCITEGHPELAQFPHYIGTLDGFIWQFLVSPYLTLPQPPQLLESWAQLAKAEVKLGTRAVPLSAFTFTLDPDALREDVDKPGEKSSATRTMSDSPYPWARWKKAVLECRDLWHERGYFTGHEARLAALGALRTDPRRMAVPLCSRFTEVIVDEAQDCSITDLAILDILRVHGIPLVIVADPDQAIYGWNQADPARLLNMRNTLGNRTTLTGNRRSAPPICALATTLRTGNRPPDISVVRTSGPAVHLVPTKFGKAGKTTHSRTGQDLVELVVELAERHHESDITNPSVLVLARKHALLPPALRRAEPDSNTITRLARAHQCLQAGTTKATELDQACQQAEQVLLGYWYPDQTGSITRICRTVGLSPAVLRRHAYAFLLELPMPSAAWASEVNAHLKAWWRPSGAAPGGGKGLLRSKIASIGQQAPQHPTTRLTTVHQAKGDEADAVCVLLPDDDLITRWHTGNATTAEEQEELRVLYVAVTRARRLLILSVLEGSIAALQDFLNRYQVPTHMCH</sequence>
<comment type="catalytic activity">
    <reaction evidence="10">
        <text>ATP + H2O = ADP + phosphate + H(+)</text>
        <dbReference type="Rhea" id="RHEA:13065"/>
        <dbReference type="ChEBI" id="CHEBI:15377"/>
        <dbReference type="ChEBI" id="CHEBI:15378"/>
        <dbReference type="ChEBI" id="CHEBI:30616"/>
        <dbReference type="ChEBI" id="CHEBI:43474"/>
        <dbReference type="ChEBI" id="CHEBI:456216"/>
        <dbReference type="EC" id="5.6.2.4"/>
    </reaction>
</comment>
<dbReference type="PANTHER" id="PTHR11070:SF2">
    <property type="entry name" value="ATP-DEPENDENT DNA HELICASE SRS2"/>
    <property type="match status" value="1"/>
</dbReference>
<dbReference type="Pfam" id="PF13361">
    <property type="entry name" value="UvrD_C"/>
    <property type="match status" value="1"/>
</dbReference>
<dbReference type="Gene3D" id="3.40.50.300">
    <property type="entry name" value="P-loop containing nucleotide triphosphate hydrolases"/>
    <property type="match status" value="2"/>
</dbReference>
<dbReference type="Gene3D" id="1.10.10.160">
    <property type="match status" value="1"/>
</dbReference>
<dbReference type="InterPro" id="IPR014016">
    <property type="entry name" value="UvrD-like_ATP-bd"/>
</dbReference>
<dbReference type="EMBL" id="JANYMP010000057">
    <property type="protein sequence ID" value="MCS7484839.1"/>
    <property type="molecule type" value="Genomic_DNA"/>
</dbReference>
<evidence type="ECO:0000313" key="13">
    <source>
        <dbReference type="EMBL" id="MCS7484839.1"/>
    </source>
</evidence>
<keyword evidence="2 11" id="KW-0547">Nucleotide-binding</keyword>
<evidence type="ECO:0000256" key="9">
    <source>
        <dbReference type="ARBA" id="ARBA00034808"/>
    </source>
</evidence>
<dbReference type="InterPro" id="IPR014017">
    <property type="entry name" value="DNA_helicase_UvrD-like_C"/>
</dbReference>
<evidence type="ECO:0000256" key="10">
    <source>
        <dbReference type="ARBA" id="ARBA00048988"/>
    </source>
</evidence>
<proteinExistence type="inferred from homology"/>
<dbReference type="GO" id="GO:0003677">
    <property type="term" value="F:DNA binding"/>
    <property type="evidence" value="ECO:0007669"/>
    <property type="project" value="UniProtKB-KW"/>
</dbReference>
<comment type="similarity">
    <text evidence="1">Belongs to the helicase family. UvrD subfamily.</text>
</comment>
<accession>A0A9X2VZH8</accession>
<comment type="catalytic activity">
    <reaction evidence="8">
        <text>Couples ATP hydrolysis with the unwinding of duplex DNA by translocating in the 3'-5' direction.</text>
        <dbReference type="EC" id="5.6.2.4"/>
    </reaction>
</comment>
<evidence type="ECO:0000256" key="4">
    <source>
        <dbReference type="ARBA" id="ARBA00022806"/>
    </source>
</evidence>
<evidence type="ECO:0000256" key="5">
    <source>
        <dbReference type="ARBA" id="ARBA00022840"/>
    </source>
</evidence>
<evidence type="ECO:0000313" key="14">
    <source>
        <dbReference type="Proteomes" id="UP001141259"/>
    </source>
</evidence>
<keyword evidence="3 11" id="KW-0378">Hydrolase</keyword>
<evidence type="ECO:0000256" key="1">
    <source>
        <dbReference type="ARBA" id="ARBA00009922"/>
    </source>
</evidence>
<evidence type="ECO:0000256" key="3">
    <source>
        <dbReference type="ARBA" id="ARBA00022801"/>
    </source>
</evidence>
<dbReference type="InterPro" id="IPR013986">
    <property type="entry name" value="DExx_box_DNA_helicase_dom_sf"/>
</dbReference>
<dbReference type="AlphaFoldDB" id="A0A9X2VZH8"/>
<comment type="caution">
    <text evidence="13">The sequence shown here is derived from an EMBL/GenBank/DDBJ whole genome shotgun (WGS) entry which is preliminary data.</text>
</comment>
<keyword evidence="14" id="KW-1185">Reference proteome</keyword>
<evidence type="ECO:0000256" key="2">
    <source>
        <dbReference type="ARBA" id="ARBA00022741"/>
    </source>
</evidence>
<dbReference type="GO" id="GO:0005524">
    <property type="term" value="F:ATP binding"/>
    <property type="evidence" value="ECO:0007669"/>
    <property type="project" value="UniProtKB-UniRule"/>
</dbReference>
<dbReference type="GO" id="GO:0016787">
    <property type="term" value="F:hydrolase activity"/>
    <property type="evidence" value="ECO:0007669"/>
    <property type="project" value="UniProtKB-UniRule"/>
</dbReference>
<keyword evidence="5 11" id="KW-0067">ATP-binding</keyword>
<evidence type="ECO:0000256" key="8">
    <source>
        <dbReference type="ARBA" id="ARBA00034617"/>
    </source>
</evidence>
<dbReference type="Proteomes" id="UP001141259">
    <property type="component" value="Unassembled WGS sequence"/>
</dbReference>
<organism evidence="13 14">
    <name type="scientific">Umezawaea endophytica</name>
    <dbReference type="NCBI Taxonomy" id="1654476"/>
    <lineage>
        <taxon>Bacteria</taxon>
        <taxon>Bacillati</taxon>
        <taxon>Actinomycetota</taxon>
        <taxon>Actinomycetes</taxon>
        <taxon>Pseudonocardiales</taxon>
        <taxon>Pseudonocardiaceae</taxon>
        <taxon>Umezawaea</taxon>
    </lineage>
</organism>